<feature type="domain" description="HTH cro/C1-type" evidence="1">
    <location>
        <begin position="82"/>
        <end position="135"/>
    </location>
</feature>
<dbReference type="SMART" id="SM00530">
    <property type="entry name" value="HTH_XRE"/>
    <property type="match status" value="1"/>
</dbReference>
<dbReference type="PANTHER" id="PTHR40455:SF1">
    <property type="entry name" value="ANTITOXIN HIGA"/>
    <property type="match status" value="1"/>
</dbReference>
<dbReference type="EMBL" id="CP021661">
    <property type="protein sequence ID" value="AWK15634.1"/>
    <property type="molecule type" value="Genomic_DNA"/>
</dbReference>
<sequence>MITEAIQATRALVTAVPLLGGSHAQSDYKAALELVDYLIENDDENPLIDILAVKIAEYEEHNEQFYEFNKALEGMSTGVAALRVLMDQYNLKQTDLKNEIGSRSLVSQILSGKRSLTIDHIRSLSARFNVRCEVFI</sequence>
<evidence type="ECO:0000313" key="2">
    <source>
        <dbReference type="EMBL" id="AWK15634.1"/>
    </source>
</evidence>
<accession>A0A2U8IBA3</accession>
<dbReference type="GO" id="GO:0006355">
    <property type="term" value="P:regulation of DNA-templated transcription"/>
    <property type="evidence" value="ECO:0007669"/>
    <property type="project" value="InterPro"/>
</dbReference>
<protein>
    <submittedName>
        <fullName evidence="2">Transcriptional regulator</fullName>
    </submittedName>
</protein>
<dbReference type="InterPro" id="IPR001387">
    <property type="entry name" value="Cro/C1-type_HTH"/>
</dbReference>
<dbReference type="KEGG" id="fsm:CCS41_14565"/>
<evidence type="ECO:0000313" key="3">
    <source>
        <dbReference type="Proteomes" id="UP000261875"/>
    </source>
</evidence>
<keyword evidence="3" id="KW-1185">Reference proteome</keyword>
<dbReference type="Pfam" id="PF01381">
    <property type="entry name" value="HTH_3"/>
    <property type="match status" value="1"/>
</dbReference>
<dbReference type="CDD" id="cd00093">
    <property type="entry name" value="HTH_XRE"/>
    <property type="match status" value="1"/>
</dbReference>
<evidence type="ECO:0000259" key="1">
    <source>
        <dbReference type="PROSITE" id="PS50943"/>
    </source>
</evidence>
<dbReference type="SUPFAM" id="SSF47413">
    <property type="entry name" value="lambda repressor-like DNA-binding domains"/>
    <property type="match status" value="1"/>
</dbReference>
<reference evidence="2 3" key="1">
    <citation type="submission" date="2017-05" db="EMBL/GenBank/DDBJ databases">
        <title>Genome sequence of Candidatus Fukatsuia symbiotica and Candidatus Hamiltonella defensa from Acyrthosiphon pisum strain 5D.</title>
        <authorList>
            <person name="Patel V.A."/>
            <person name="Chevignon G."/>
            <person name="Russell J.A."/>
            <person name="Oliver K.M."/>
        </authorList>
    </citation>
    <scope>NUCLEOTIDE SEQUENCE [LARGE SCALE GENOMIC DNA]</scope>
    <source>
        <strain evidence="2 3">5D</strain>
        <plasmid evidence="2 3">p5D_Fsymbiotica-2</plasmid>
    </source>
</reference>
<name>A0A2U8IBA3_9GAMM</name>
<geneLocation type="plasmid" evidence="2 3">
    <name>p5D_Fsymbiotica-2</name>
</geneLocation>
<dbReference type="Gene3D" id="1.10.260.40">
    <property type="entry name" value="lambda repressor-like DNA-binding domains"/>
    <property type="match status" value="1"/>
</dbReference>
<gene>
    <name evidence="2" type="ORF">CCS41_14565</name>
</gene>
<dbReference type="PANTHER" id="PTHR40455">
    <property type="entry name" value="ANTITOXIN HIGA"/>
    <property type="match status" value="1"/>
</dbReference>
<proteinExistence type="predicted"/>
<dbReference type="Proteomes" id="UP000261875">
    <property type="component" value="Plasmid p5D_Fsymbiotica-2"/>
</dbReference>
<dbReference type="OrthoDB" id="5771335at2"/>
<dbReference type="RefSeq" id="WP_119797937.1">
    <property type="nucleotide sequence ID" value="NZ_CP021661.1"/>
</dbReference>
<organism evidence="2 3">
    <name type="scientific">Candidatus Fukatsuia symbiotica</name>
    <dbReference type="NCBI Taxonomy" id="1878942"/>
    <lineage>
        <taxon>Bacteria</taxon>
        <taxon>Pseudomonadati</taxon>
        <taxon>Pseudomonadota</taxon>
        <taxon>Gammaproteobacteria</taxon>
        <taxon>Enterobacterales</taxon>
        <taxon>Yersiniaceae</taxon>
        <taxon>Candidatus Fukatsuia</taxon>
    </lineage>
</organism>
<dbReference type="InterPro" id="IPR039060">
    <property type="entry name" value="Antitox_HigA"/>
</dbReference>
<dbReference type="GO" id="GO:0001046">
    <property type="term" value="F:core promoter sequence-specific DNA binding"/>
    <property type="evidence" value="ECO:0007669"/>
    <property type="project" value="TreeGrafter"/>
</dbReference>
<dbReference type="InterPro" id="IPR010982">
    <property type="entry name" value="Lambda_DNA-bd_dom_sf"/>
</dbReference>
<keyword evidence="2" id="KW-0614">Plasmid</keyword>
<dbReference type="AlphaFoldDB" id="A0A2U8IBA3"/>
<dbReference type="PROSITE" id="PS50943">
    <property type="entry name" value="HTH_CROC1"/>
    <property type="match status" value="1"/>
</dbReference>